<organism evidence="1 2">
    <name type="scientific">Hydnum rufescens UP504</name>
    <dbReference type="NCBI Taxonomy" id="1448309"/>
    <lineage>
        <taxon>Eukaryota</taxon>
        <taxon>Fungi</taxon>
        <taxon>Dikarya</taxon>
        <taxon>Basidiomycota</taxon>
        <taxon>Agaricomycotina</taxon>
        <taxon>Agaricomycetes</taxon>
        <taxon>Cantharellales</taxon>
        <taxon>Hydnaceae</taxon>
        <taxon>Hydnum</taxon>
    </lineage>
</organism>
<evidence type="ECO:0000313" key="2">
    <source>
        <dbReference type="Proteomes" id="UP000886523"/>
    </source>
</evidence>
<sequence>VQTWGRSDPGLGTGWAYFVKDEIYKKFLLDFMSEKDISTCSGLAAVDLANTRKLTGLRVTGVSASVCAHQGCIHPLGLGISRKANGKVDSRVNY</sequence>
<comment type="caution">
    <text evidence="1">The sequence shown here is derived from an EMBL/GenBank/DDBJ whole genome shotgun (WGS) entry which is preliminary data.</text>
</comment>
<dbReference type="AlphaFoldDB" id="A0A9P6DV24"/>
<keyword evidence="2" id="KW-1185">Reference proteome</keyword>
<accession>A0A9P6DV24</accession>
<proteinExistence type="predicted"/>
<dbReference type="Proteomes" id="UP000886523">
    <property type="component" value="Unassembled WGS sequence"/>
</dbReference>
<dbReference type="EMBL" id="MU128989">
    <property type="protein sequence ID" value="KAF9512228.1"/>
    <property type="molecule type" value="Genomic_DNA"/>
</dbReference>
<name>A0A9P6DV24_9AGAM</name>
<dbReference type="Pfam" id="PF18758">
    <property type="entry name" value="KDZ"/>
    <property type="match status" value="1"/>
</dbReference>
<evidence type="ECO:0000313" key="1">
    <source>
        <dbReference type="EMBL" id="KAF9512228.1"/>
    </source>
</evidence>
<protein>
    <submittedName>
        <fullName evidence="1">Uncharacterized protein</fullName>
    </submittedName>
</protein>
<dbReference type="OrthoDB" id="3192989at2759"/>
<gene>
    <name evidence="1" type="ORF">BS47DRAFT_1297916</name>
</gene>
<reference evidence="1" key="1">
    <citation type="journal article" date="2020" name="Nat. Commun.">
        <title>Large-scale genome sequencing of mycorrhizal fungi provides insights into the early evolution of symbiotic traits.</title>
        <authorList>
            <person name="Miyauchi S."/>
            <person name="Kiss E."/>
            <person name="Kuo A."/>
            <person name="Drula E."/>
            <person name="Kohler A."/>
            <person name="Sanchez-Garcia M."/>
            <person name="Morin E."/>
            <person name="Andreopoulos B."/>
            <person name="Barry K.W."/>
            <person name="Bonito G."/>
            <person name="Buee M."/>
            <person name="Carver A."/>
            <person name="Chen C."/>
            <person name="Cichocki N."/>
            <person name="Clum A."/>
            <person name="Culley D."/>
            <person name="Crous P.W."/>
            <person name="Fauchery L."/>
            <person name="Girlanda M."/>
            <person name="Hayes R.D."/>
            <person name="Keri Z."/>
            <person name="LaButti K."/>
            <person name="Lipzen A."/>
            <person name="Lombard V."/>
            <person name="Magnuson J."/>
            <person name="Maillard F."/>
            <person name="Murat C."/>
            <person name="Nolan M."/>
            <person name="Ohm R.A."/>
            <person name="Pangilinan J."/>
            <person name="Pereira M.F."/>
            <person name="Perotto S."/>
            <person name="Peter M."/>
            <person name="Pfister S."/>
            <person name="Riley R."/>
            <person name="Sitrit Y."/>
            <person name="Stielow J.B."/>
            <person name="Szollosi G."/>
            <person name="Zifcakova L."/>
            <person name="Stursova M."/>
            <person name="Spatafora J.W."/>
            <person name="Tedersoo L."/>
            <person name="Vaario L.M."/>
            <person name="Yamada A."/>
            <person name="Yan M."/>
            <person name="Wang P."/>
            <person name="Xu J."/>
            <person name="Bruns T."/>
            <person name="Baldrian P."/>
            <person name="Vilgalys R."/>
            <person name="Dunand C."/>
            <person name="Henrissat B."/>
            <person name="Grigoriev I.V."/>
            <person name="Hibbett D."/>
            <person name="Nagy L.G."/>
            <person name="Martin F.M."/>
        </authorList>
    </citation>
    <scope>NUCLEOTIDE SEQUENCE</scope>
    <source>
        <strain evidence="1">UP504</strain>
    </source>
</reference>
<dbReference type="InterPro" id="IPR040521">
    <property type="entry name" value="KDZ"/>
</dbReference>
<feature type="non-terminal residue" evidence="1">
    <location>
        <position position="1"/>
    </location>
</feature>